<name>A0A5C6AYL7_9PLAN</name>
<accession>A0A5C6AYL7</accession>
<dbReference type="OrthoDB" id="9806766at2"/>
<dbReference type="PANTHER" id="PTHR31252:SF11">
    <property type="entry name" value="DUF4419 DOMAIN-CONTAINING PROTEIN"/>
    <property type="match status" value="1"/>
</dbReference>
<gene>
    <name evidence="1" type="ORF">CA54_58330</name>
</gene>
<dbReference type="EMBL" id="SJPP01000004">
    <property type="protein sequence ID" value="TWU05145.1"/>
    <property type="molecule type" value="Genomic_DNA"/>
</dbReference>
<reference evidence="1 2" key="1">
    <citation type="submission" date="2019-02" db="EMBL/GenBank/DDBJ databases">
        <title>Deep-cultivation of Planctomycetes and their phenomic and genomic characterization uncovers novel biology.</title>
        <authorList>
            <person name="Wiegand S."/>
            <person name="Jogler M."/>
            <person name="Boedeker C."/>
            <person name="Pinto D."/>
            <person name="Vollmers J."/>
            <person name="Rivas-Marin E."/>
            <person name="Kohn T."/>
            <person name="Peeters S.H."/>
            <person name="Heuer A."/>
            <person name="Rast P."/>
            <person name="Oberbeckmann S."/>
            <person name="Bunk B."/>
            <person name="Jeske O."/>
            <person name="Meyerdierks A."/>
            <person name="Storesund J.E."/>
            <person name="Kallscheuer N."/>
            <person name="Luecker S."/>
            <person name="Lage O.M."/>
            <person name="Pohl T."/>
            <person name="Merkel B.J."/>
            <person name="Hornburger P."/>
            <person name="Mueller R.-W."/>
            <person name="Bruemmer F."/>
            <person name="Labrenz M."/>
            <person name="Spormann A.M."/>
            <person name="Op Den Camp H."/>
            <person name="Overmann J."/>
            <person name="Amann R."/>
            <person name="Jetten M.S.M."/>
            <person name="Mascher T."/>
            <person name="Medema M.H."/>
            <person name="Devos D.P."/>
            <person name="Kaster A.-K."/>
            <person name="Ovreas L."/>
            <person name="Rohde M."/>
            <person name="Galperin M.Y."/>
            <person name="Jogler C."/>
        </authorList>
    </citation>
    <scope>NUCLEOTIDE SEQUENCE [LARGE SCALE GENOMIC DNA]</scope>
    <source>
        <strain evidence="1 2">CA54</strain>
    </source>
</reference>
<dbReference type="Pfam" id="PF14388">
    <property type="entry name" value="DUF4419"/>
    <property type="match status" value="1"/>
</dbReference>
<dbReference type="AlphaFoldDB" id="A0A5C6AYL7"/>
<dbReference type="PANTHER" id="PTHR31252">
    <property type="entry name" value="DUF4419 DOMAIN-CONTAINING PROTEIN"/>
    <property type="match status" value="1"/>
</dbReference>
<comment type="caution">
    <text evidence="1">The sequence shown here is derived from an EMBL/GenBank/DDBJ whole genome shotgun (WGS) entry which is preliminary data.</text>
</comment>
<evidence type="ECO:0000313" key="2">
    <source>
        <dbReference type="Proteomes" id="UP000320735"/>
    </source>
</evidence>
<keyword evidence="2" id="KW-1185">Reference proteome</keyword>
<sequence>MHTADRDEKPSYLIRDRDTKFTAQFDEVFKYKRELMSGGDLITGWITDFFPYLEDREGRNCRNWSFEQDREIQTSDLPGSLSKMPFVWHFRGKPLSMEFIAGFTAFTQDEEDFSVRPKIGWAIREVNEESSS</sequence>
<proteinExistence type="predicted"/>
<dbReference type="RefSeq" id="WP_146374249.1">
    <property type="nucleotide sequence ID" value="NZ_SJPP01000004.1"/>
</dbReference>
<dbReference type="InterPro" id="IPR025533">
    <property type="entry name" value="DUF4419"/>
</dbReference>
<dbReference type="Proteomes" id="UP000320735">
    <property type="component" value="Unassembled WGS sequence"/>
</dbReference>
<protein>
    <submittedName>
        <fullName evidence="1">Uncharacterized protein</fullName>
    </submittedName>
</protein>
<evidence type="ECO:0000313" key="1">
    <source>
        <dbReference type="EMBL" id="TWU05145.1"/>
    </source>
</evidence>
<organism evidence="1 2">
    <name type="scientific">Symmachiella macrocystis</name>
    <dbReference type="NCBI Taxonomy" id="2527985"/>
    <lineage>
        <taxon>Bacteria</taxon>
        <taxon>Pseudomonadati</taxon>
        <taxon>Planctomycetota</taxon>
        <taxon>Planctomycetia</taxon>
        <taxon>Planctomycetales</taxon>
        <taxon>Planctomycetaceae</taxon>
        <taxon>Symmachiella</taxon>
    </lineage>
</organism>